<feature type="domain" description="MucB/RseB N-terminal" evidence="5">
    <location>
        <begin position="51"/>
        <end position="224"/>
    </location>
</feature>
<proteinExistence type="inferred from homology"/>
<dbReference type="InterPro" id="IPR005588">
    <property type="entry name" value="MucB_RseB"/>
</dbReference>
<dbReference type="Pfam" id="PF03888">
    <property type="entry name" value="MucB_RseB"/>
    <property type="match status" value="1"/>
</dbReference>
<dbReference type="InterPro" id="IPR033436">
    <property type="entry name" value="MucB/RseB_C"/>
</dbReference>
<dbReference type="PATRIC" id="fig|206506.3.peg.306"/>
<gene>
    <name evidence="7" type="ORF">AAV32_01340</name>
</gene>
<dbReference type="GO" id="GO:0045152">
    <property type="term" value="F:antisigma factor binding"/>
    <property type="evidence" value="ECO:0007669"/>
    <property type="project" value="TreeGrafter"/>
</dbReference>
<comment type="subcellular location">
    <subcellularLocation>
        <location evidence="1">Periplasm</location>
    </subcellularLocation>
</comment>
<evidence type="ECO:0008006" key="9">
    <source>
        <dbReference type="Google" id="ProtNLM"/>
    </source>
</evidence>
<evidence type="ECO:0000256" key="4">
    <source>
        <dbReference type="ARBA" id="ARBA00022764"/>
    </source>
</evidence>
<sequence>MSTTGGQTGLPPSWRRGLAALGALGLIGALTLAGAVQAAPALPLTLNDDEAKALLEHVQAAARDADYSGIVVYQQGQALQSSLLAHIMDGTGERERMYALDGEPREYLRHNDEVSYILPQRKLVKQETGKSGRFPSLLQGEAAKLLQHYVVRVDDTGLARIAGRPCQVAYIEPKDNYRYAHRVCIDQATGLLLKAQIIGQDGQVLEQYAFAALDTGADVDPARLRGGSAEPDWEVQESHMAPADLASQGWRITPPPGFVPVMQVQRNLNHRETVSQLVLSDGLAAFSVFIEPLQSSQRTGRPVREQAQRGATHIHGVRIADYWLTAVGEVPADALAHVVDAVEYVPGAPQ</sequence>
<evidence type="ECO:0000259" key="6">
    <source>
        <dbReference type="Pfam" id="PF17188"/>
    </source>
</evidence>
<dbReference type="PANTHER" id="PTHR38782:SF1">
    <property type="entry name" value="SIGMA-E FACTOR REGULATORY PROTEIN RSEB"/>
    <property type="match status" value="1"/>
</dbReference>
<evidence type="ECO:0000259" key="5">
    <source>
        <dbReference type="Pfam" id="PF03888"/>
    </source>
</evidence>
<dbReference type="GO" id="GO:0032885">
    <property type="term" value="P:regulation of polysaccharide biosynthetic process"/>
    <property type="evidence" value="ECO:0007669"/>
    <property type="project" value="TreeGrafter"/>
</dbReference>
<dbReference type="Gene3D" id="2.50.20.10">
    <property type="entry name" value="Lipoprotein localisation LolA/LolB/LppX"/>
    <property type="match status" value="1"/>
</dbReference>
<dbReference type="EMBL" id="LBNE01000001">
    <property type="protein sequence ID" value="KKO73437.1"/>
    <property type="molecule type" value="Genomic_DNA"/>
</dbReference>
<evidence type="ECO:0000256" key="2">
    <source>
        <dbReference type="ARBA" id="ARBA00008150"/>
    </source>
</evidence>
<reference evidence="7 8" key="1">
    <citation type="submission" date="2015-04" db="EMBL/GenBank/DDBJ databases">
        <title>Genome sequence of Kerstersia gyiorum CG1.</title>
        <authorList>
            <person name="Greninger A.L."/>
            <person name="Kozyreva V."/>
            <person name="Chaturvedi V."/>
        </authorList>
    </citation>
    <scope>NUCLEOTIDE SEQUENCE [LARGE SCALE GENOMIC DNA]</scope>
    <source>
        <strain evidence="7 8">CG1</strain>
    </source>
</reference>
<dbReference type="Gene3D" id="3.30.200.100">
    <property type="entry name" value="MucB/RseB, C-terminal domain"/>
    <property type="match status" value="1"/>
</dbReference>
<protein>
    <recommendedName>
        <fullName evidence="9">MucB/RseB-like sigma(E) regulatory protein</fullName>
    </recommendedName>
</protein>
<name>A0A171KX20_9BURK</name>
<evidence type="ECO:0000256" key="3">
    <source>
        <dbReference type="ARBA" id="ARBA00022729"/>
    </source>
</evidence>
<evidence type="ECO:0000256" key="1">
    <source>
        <dbReference type="ARBA" id="ARBA00004418"/>
    </source>
</evidence>
<dbReference type="STRING" id="206506.AAV32_01340"/>
<keyword evidence="8" id="KW-1185">Reference proteome</keyword>
<dbReference type="AlphaFoldDB" id="A0A171KX20"/>
<accession>A0A171KX20</accession>
<evidence type="ECO:0000313" key="8">
    <source>
        <dbReference type="Proteomes" id="UP000078084"/>
    </source>
</evidence>
<dbReference type="PANTHER" id="PTHR38782">
    <property type="match status" value="1"/>
</dbReference>
<comment type="caution">
    <text evidence="7">The sequence shown here is derived from an EMBL/GenBank/DDBJ whole genome shotgun (WGS) entry which is preliminary data.</text>
</comment>
<evidence type="ECO:0000313" key="7">
    <source>
        <dbReference type="EMBL" id="KKO73437.1"/>
    </source>
</evidence>
<dbReference type="CDD" id="cd16327">
    <property type="entry name" value="RseB"/>
    <property type="match status" value="1"/>
</dbReference>
<dbReference type="InterPro" id="IPR033434">
    <property type="entry name" value="MucB/RseB_N"/>
</dbReference>
<keyword evidence="4" id="KW-0574">Periplasm</keyword>
<dbReference type="PIRSF" id="PIRSF005427">
    <property type="entry name" value="RseB"/>
    <property type="match status" value="1"/>
</dbReference>
<organism evidence="7 8">
    <name type="scientific">Kerstersia gyiorum</name>
    <dbReference type="NCBI Taxonomy" id="206506"/>
    <lineage>
        <taxon>Bacteria</taxon>
        <taxon>Pseudomonadati</taxon>
        <taxon>Pseudomonadota</taxon>
        <taxon>Betaproteobacteria</taxon>
        <taxon>Burkholderiales</taxon>
        <taxon>Alcaligenaceae</taxon>
        <taxon>Kerstersia</taxon>
    </lineage>
</organism>
<comment type="similarity">
    <text evidence="2">Belongs to the RseB family.</text>
</comment>
<feature type="domain" description="MucB/RseB C-terminal" evidence="6">
    <location>
        <begin position="247"/>
        <end position="343"/>
    </location>
</feature>
<dbReference type="Pfam" id="PF17188">
    <property type="entry name" value="MucB_RseB_C"/>
    <property type="match status" value="1"/>
</dbReference>
<dbReference type="Proteomes" id="UP000078084">
    <property type="component" value="Unassembled WGS sequence"/>
</dbReference>
<dbReference type="InterPro" id="IPR038484">
    <property type="entry name" value="MucB/RseB_C_sf"/>
</dbReference>
<dbReference type="GO" id="GO:0030288">
    <property type="term" value="C:outer membrane-bounded periplasmic space"/>
    <property type="evidence" value="ECO:0007669"/>
    <property type="project" value="TreeGrafter"/>
</dbReference>
<keyword evidence="3" id="KW-0732">Signal</keyword>